<proteinExistence type="predicted"/>
<comment type="caution">
    <text evidence="1">The sequence shown here is derived from an EMBL/GenBank/DDBJ whole genome shotgun (WGS) entry which is preliminary data.</text>
</comment>
<accession>A0A015ZBR0</accession>
<organism evidence="1 2">
    <name type="scientific">Bacteroides fragilis str. 2-F-2 #4</name>
    <dbReference type="NCBI Taxonomy" id="1339280"/>
    <lineage>
        <taxon>Bacteria</taxon>
        <taxon>Pseudomonadati</taxon>
        <taxon>Bacteroidota</taxon>
        <taxon>Bacteroidia</taxon>
        <taxon>Bacteroidales</taxon>
        <taxon>Bacteroidaceae</taxon>
        <taxon>Bacteroides</taxon>
    </lineage>
</organism>
<dbReference type="Proteomes" id="UP000022272">
    <property type="component" value="Unassembled WGS sequence"/>
</dbReference>
<dbReference type="AlphaFoldDB" id="A0A015ZBR0"/>
<evidence type="ECO:0000313" key="2">
    <source>
        <dbReference type="Proteomes" id="UP000022272"/>
    </source>
</evidence>
<dbReference type="EMBL" id="JGDM01000183">
    <property type="protein sequence ID" value="EXZ41782.1"/>
    <property type="molecule type" value="Genomic_DNA"/>
</dbReference>
<evidence type="ECO:0000313" key="1">
    <source>
        <dbReference type="EMBL" id="EXZ41782.1"/>
    </source>
</evidence>
<gene>
    <name evidence="1" type="ORF">M076_5111</name>
</gene>
<sequence>MRRKIFHQENRRWALRQSFEMQSTLRKKVSGFTVVGS</sequence>
<protein>
    <submittedName>
        <fullName evidence="1">Uncharacterized protein</fullName>
    </submittedName>
</protein>
<name>A0A015ZBR0_BACFG</name>
<reference evidence="1 2" key="1">
    <citation type="submission" date="2014-02" db="EMBL/GenBank/DDBJ databases">
        <authorList>
            <person name="Sears C."/>
            <person name="Carroll K."/>
            <person name="Sack B.R."/>
            <person name="Qadri F."/>
            <person name="Myers L.L."/>
            <person name="Chung G.-T."/>
            <person name="Escheverria P."/>
            <person name="Fraser C.M."/>
            <person name="Sadzewicz L."/>
            <person name="Shefchek K.A."/>
            <person name="Tallon L."/>
            <person name="Das S.P."/>
            <person name="Daugherty S."/>
            <person name="Mongodin E.F."/>
        </authorList>
    </citation>
    <scope>NUCLEOTIDE SEQUENCE [LARGE SCALE GENOMIC DNA]</scope>
    <source>
        <strain evidence="1 2">2-F-2 #4</strain>
    </source>
</reference>